<keyword evidence="2" id="KW-0521">NADP</keyword>
<feature type="domain" description="NmrA-like" evidence="4">
    <location>
        <begin position="2"/>
        <end position="273"/>
    </location>
</feature>
<organism evidence="5 6">
    <name type="scientific">Crepidotus variabilis</name>
    <dbReference type="NCBI Taxonomy" id="179855"/>
    <lineage>
        <taxon>Eukaryota</taxon>
        <taxon>Fungi</taxon>
        <taxon>Dikarya</taxon>
        <taxon>Basidiomycota</taxon>
        <taxon>Agaricomycotina</taxon>
        <taxon>Agaricomycetes</taxon>
        <taxon>Agaricomycetidae</taxon>
        <taxon>Agaricales</taxon>
        <taxon>Agaricineae</taxon>
        <taxon>Crepidotaceae</taxon>
        <taxon>Crepidotus</taxon>
    </lineage>
</organism>
<evidence type="ECO:0000313" key="5">
    <source>
        <dbReference type="EMBL" id="KAF9528825.1"/>
    </source>
</evidence>
<dbReference type="Gene3D" id="3.40.50.720">
    <property type="entry name" value="NAD(P)-binding Rossmann-like Domain"/>
    <property type="match status" value="1"/>
</dbReference>
<evidence type="ECO:0000256" key="2">
    <source>
        <dbReference type="ARBA" id="ARBA00022857"/>
    </source>
</evidence>
<dbReference type="Pfam" id="PF05368">
    <property type="entry name" value="NmrA"/>
    <property type="match status" value="1"/>
</dbReference>
<dbReference type="PANTHER" id="PTHR42748:SF30">
    <property type="entry name" value="NMRA-LIKE DOMAIN-CONTAINING PROTEIN"/>
    <property type="match status" value="1"/>
</dbReference>
<dbReference type="InterPro" id="IPR051164">
    <property type="entry name" value="NmrA-like_oxidored"/>
</dbReference>
<dbReference type="Proteomes" id="UP000807306">
    <property type="component" value="Unassembled WGS sequence"/>
</dbReference>
<evidence type="ECO:0000256" key="1">
    <source>
        <dbReference type="ARBA" id="ARBA00006328"/>
    </source>
</evidence>
<evidence type="ECO:0000259" key="4">
    <source>
        <dbReference type="Pfam" id="PF05368"/>
    </source>
</evidence>
<dbReference type="GO" id="GO:0016491">
    <property type="term" value="F:oxidoreductase activity"/>
    <property type="evidence" value="ECO:0007669"/>
    <property type="project" value="UniProtKB-KW"/>
</dbReference>
<dbReference type="SUPFAM" id="SSF51735">
    <property type="entry name" value="NAD(P)-binding Rossmann-fold domains"/>
    <property type="match status" value="1"/>
</dbReference>
<dbReference type="PANTHER" id="PTHR42748">
    <property type="entry name" value="NITROGEN METABOLITE REPRESSION PROTEIN NMRA FAMILY MEMBER"/>
    <property type="match status" value="1"/>
</dbReference>
<sequence>MQGGSTVRAIRASSKSYRVRAITRDASRLNVKELLELGCEVIEVQIFTRAGAEKAFEGANVVFGMTLANLISKEKQYRDGAVLVDAARAMNVQTFLWSGGFQLGKMSKENIVFPLIDVKAEIANYAHSIGLNIVSIVPGQFISSFFTTYAPQKREDGSFEFWFPLYSETKIPLLDVAEDFGRFVISALEQGRVEPVLASAEYLSPLKWADRFSKVSGQKICFKQAQDEEYAAALDELKILGLSEALLNMMTAYREVGYYAQQDPSESQSILKQPARSLEKFLEAHKVELSKALETT</sequence>
<keyword evidence="3" id="KW-0560">Oxidoreductase</keyword>
<evidence type="ECO:0000256" key="3">
    <source>
        <dbReference type="ARBA" id="ARBA00023002"/>
    </source>
</evidence>
<evidence type="ECO:0000313" key="6">
    <source>
        <dbReference type="Proteomes" id="UP000807306"/>
    </source>
</evidence>
<dbReference type="OrthoDB" id="419598at2759"/>
<dbReference type="EMBL" id="MU157850">
    <property type="protein sequence ID" value="KAF9528825.1"/>
    <property type="molecule type" value="Genomic_DNA"/>
</dbReference>
<reference evidence="5" key="1">
    <citation type="submission" date="2020-11" db="EMBL/GenBank/DDBJ databases">
        <authorList>
            <consortium name="DOE Joint Genome Institute"/>
            <person name="Ahrendt S."/>
            <person name="Riley R."/>
            <person name="Andreopoulos W."/>
            <person name="Labutti K."/>
            <person name="Pangilinan J."/>
            <person name="Ruiz-Duenas F.J."/>
            <person name="Barrasa J.M."/>
            <person name="Sanchez-Garcia M."/>
            <person name="Camarero S."/>
            <person name="Miyauchi S."/>
            <person name="Serrano A."/>
            <person name="Linde D."/>
            <person name="Babiker R."/>
            <person name="Drula E."/>
            <person name="Ayuso-Fernandez I."/>
            <person name="Pacheco R."/>
            <person name="Padilla G."/>
            <person name="Ferreira P."/>
            <person name="Barriuso J."/>
            <person name="Kellner H."/>
            <person name="Castanera R."/>
            <person name="Alfaro M."/>
            <person name="Ramirez L."/>
            <person name="Pisabarro A.G."/>
            <person name="Kuo A."/>
            <person name="Tritt A."/>
            <person name="Lipzen A."/>
            <person name="He G."/>
            <person name="Yan M."/>
            <person name="Ng V."/>
            <person name="Cullen D."/>
            <person name="Martin F."/>
            <person name="Rosso M.-N."/>
            <person name="Henrissat B."/>
            <person name="Hibbett D."/>
            <person name="Martinez A.T."/>
            <person name="Grigoriev I.V."/>
        </authorList>
    </citation>
    <scope>NUCLEOTIDE SEQUENCE</scope>
    <source>
        <strain evidence="5">CBS 506.95</strain>
    </source>
</reference>
<dbReference type="InterPro" id="IPR008030">
    <property type="entry name" value="NmrA-like"/>
</dbReference>
<dbReference type="GO" id="GO:0005634">
    <property type="term" value="C:nucleus"/>
    <property type="evidence" value="ECO:0007669"/>
    <property type="project" value="TreeGrafter"/>
</dbReference>
<dbReference type="InterPro" id="IPR036291">
    <property type="entry name" value="NAD(P)-bd_dom_sf"/>
</dbReference>
<protein>
    <recommendedName>
        <fullName evidence="4">NmrA-like domain-containing protein</fullName>
    </recommendedName>
</protein>
<comment type="similarity">
    <text evidence="1">Belongs to the NmrA-type oxidoreductase family.</text>
</comment>
<keyword evidence="6" id="KW-1185">Reference proteome</keyword>
<dbReference type="AlphaFoldDB" id="A0A9P6EGW4"/>
<dbReference type="Gene3D" id="3.90.25.10">
    <property type="entry name" value="UDP-galactose 4-epimerase, domain 1"/>
    <property type="match status" value="1"/>
</dbReference>
<accession>A0A9P6EGW4</accession>
<gene>
    <name evidence="5" type="ORF">CPB83DRAFT_853797</name>
</gene>
<proteinExistence type="inferred from homology"/>
<comment type="caution">
    <text evidence="5">The sequence shown here is derived from an EMBL/GenBank/DDBJ whole genome shotgun (WGS) entry which is preliminary data.</text>
</comment>
<name>A0A9P6EGW4_9AGAR</name>